<gene>
    <name evidence="2" type="ORF">CALMAC_LOCUS20625</name>
</gene>
<accession>A0A653DV68</accession>
<name>A0A653DV68_CALMS</name>
<organism evidence="2 3">
    <name type="scientific">Callosobruchus maculatus</name>
    <name type="common">Southern cowpea weevil</name>
    <name type="synonym">Pulse bruchid</name>
    <dbReference type="NCBI Taxonomy" id="64391"/>
    <lineage>
        <taxon>Eukaryota</taxon>
        <taxon>Metazoa</taxon>
        <taxon>Ecdysozoa</taxon>
        <taxon>Arthropoda</taxon>
        <taxon>Hexapoda</taxon>
        <taxon>Insecta</taxon>
        <taxon>Pterygota</taxon>
        <taxon>Neoptera</taxon>
        <taxon>Endopterygota</taxon>
        <taxon>Coleoptera</taxon>
        <taxon>Polyphaga</taxon>
        <taxon>Cucujiformia</taxon>
        <taxon>Chrysomeloidea</taxon>
        <taxon>Chrysomelidae</taxon>
        <taxon>Bruchinae</taxon>
        <taxon>Bruchini</taxon>
        <taxon>Callosobruchus</taxon>
    </lineage>
</organism>
<reference evidence="2 3" key="1">
    <citation type="submission" date="2019-01" db="EMBL/GenBank/DDBJ databases">
        <authorList>
            <person name="Sayadi A."/>
        </authorList>
    </citation>
    <scope>NUCLEOTIDE SEQUENCE [LARGE SCALE GENOMIC DNA]</scope>
</reference>
<keyword evidence="3" id="KW-1185">Reference proteome</keyword>
<proteinExistence type="predicted"/>
<sequence>MAEANEISESMKSAHIEDKNINILLLGTTGVGKSTFINSIANYLSFENFEVAKEEKLNVLIPCTFKIRDKDQKEQTVKRAINASNRSITTMARITTTTPTKGSGVAIMVPEIDTITTVKSDFGFIFSR</sequence>
<dbReference type="Pfam" id="PF00004">
    <property type="entry name" value="AAA"/>
    <property type="match status" value="1"/>
</dbReference>
<feature type="domain" description="ATPase AAA-type core" evidence="1">
    <location>
        <begin position="23"/>
        <end position="117"/>
    </location>
</feature>
<protein>
    <recommendedName>
        <fullName evidence="1">ATPase AAA-type core domain-containing protein</fullName>
    </recommendedName>
</protein>
<evidence type="ECO:0000313" key="3">
    <source>
        <dbReference type="Proteomes" id="UP000410492"/>
    </source>
</evidence>
<dbReference type="GO" id="GO:0005524">
    <property type="term" value="F:ATP binding"/>
    <property type="evidence" value="ECO:0007669"/>
    <property type="project" value="InterPro"/>
</dbReference>
<dbReference type="InterPro" id="IPR003959">
    <property type="entry name" value="ATPase_AAA_core"/>
</dbReference>
<evidence type="ECO:0000313" key="2">
    <source>
        <dbReference type="EMBL" id="VEN63952.1"/>
    </source>
</evidence>
<dbReference type="EMBL" id="CAACVG010014967">
    <property type="protein sequence ID" value="VEN63952.1"/>
    <property type="molecule type" value="Genomic_DNA"/>
</dbReference>
<evidence type="ECO:0000259" key="1">
    <source>
        <dbReference type="Pfam" id="PF00004"/>
    </source>
</evidence>
<dbReference type="AlphaFoldDB" id="A0A653DV68"/>
<dbReference type="SUPFAM" id="SSF52540">
    <property type="entry name" value="P-loop containing nucleoside triphosphate hydrolases"/>
    <property type="match status" value="1"/>
</dbReference>
<dbReference type="PANTHER" id="PTHR32046:SF11">
    <property type="entry name" value="IMMUNE-ASSOCIATED NUCLEOTIDE-BINDING PROTEIN 10-LIKE"/>
    <property type="match status" value="1"/>
</dbReference>
<dbReference type="Proteomes" id="UP000410492">
    <property type="component" value="Unassembled WGS sequence"/>
</dbReference>
<dbReference type="GO" id="GO:0016887">
    <property type="term" value="F:ATP hydrolysis activity"/>
    <property type="evidence" value="ECO:0007669"/>
    <property type="project" value="InterPro"/>
</dbReference>
<dbReference type="InterPro" id="IPR027417">
    <property type="entry name" value="P-loop_NTPase"/>
</dbReference>
<dbReference type="PANTHER" id="PTHR32046">
    <property type="entry name" value="G DOMAIN-CONTAINING PROTEIN"/>
    <property type="match status" value="1"/>
</dbReference>
<dbReference type="OrthoDB" id="2386367at2759"/>
<dbReference type="Gene3D" id="3.40.50.300">
    <property type="entry name" value="P-loop containing nucleotide triphosphate hydrolases"/>
    <property type="match status" value="1"/>
</dbReference>